<feature type="compositionally biased region" description="Pro residues" evidence="5">
    <location>
        <begin position="39"/>
        <end position="48"/>
    </location>
</feature>
<feature type="signal peptide" evidence="6">
    <location>
        <begin position="1"/>
        <end position="28"/>
    </location>
</feature>
<keyword evidence="3 4" id="KW-0408">Iron</keyword>
<evidence type="ECO:0000256" key="4">
    <source>
        <dbReference type="PROSITE-ProRule" id="PRU00433"/>
    </source>
</evidence>
<dbReference type="PROSITE" id="PS51257">
    <property type="entry name" value="PROKAR_LIPOPROTEIN"/>
    <property type="match status" value="1"/>
</dbReference>
<protein>
    <submittedName>
        <fullName evidence="8">Mono/diheme cytochrome c family protein</fullName>
    </submittedName>
</protein>
<gene>
    <name evidence="8" type="ORF">GGR27_002484</name>
</gene>
<keyword evidence="2 4" id="KW-0479">Metal-binding</keyword>
<dbReference type="EMBL" id="JAATJH010000003">
    <property type="protein sequence ID" value="NJC26974.1"/>
    <property type="molecule type" value="Genomic_DNA"/>
</dbReference>
<dbReference type="Gene3D" id="1.10.760.10">
    <property type="entry name" value="Cytochrome c-like domain"/>
    <property type="match status" value="1"/>
</dbReference>
<evidence type="ECO:0000256" key="5">
    <source>
        <dbReference type="SAM" id="MobiDB-lite"/>
    </source>
</evidence>
<evidence type="ECO:0000313" key="8">
    <source>
        <dbReference type="EMBL" id="NJC26974.1"/>
    </source>
</evidence>
<dbReference type="PROSITE" id="PS51007">
    <property type="entry name" value="CYTC"/>
    <property type="match status" value="1"/>
</dbReference>
<dbReference type="SUPFAM" id="SSF46626">
    <property type="entry name" value="Cytochrome c"/>
    <property type="match status" value="1"/>
</dbReference>
<name>A0ABX0XDI9_9BACT</name>
<reference evidence="8 9" key="1">
    <citation type="submission" date="2020-03" db="EMBL/GenBank/DDBJ databases">
        <title>Genomic Encyclopedia of Type Strains, Phase IV (KMG-IV): sequencing the most valuable type-strain genomes for metagenomic binning, comparative biology and taxonomic classification.</title>
        <authorList>
            <person name="Goeker M."/>
        </authorList>
    </citation>
    <scope>NUCLEOTIDE SEQUENCE [LARGE SCALE GENOMIC DNA]</scope>
    <source>
        <strain evidence="8 9">DSM 105096</strain>
    </source>
</reference>
<evidence type="ECO:0000256" key="1">
    <source>
        <dbReference type="ARBA" id="ARBA00022617"/>
    </source>
</evidence>
<evidence type="ECO:0000259" key="7">
    <source>
        <dbReference type="PROSITE" id="PS51007"/>
    </source>
</evidence>
<feature type="domain" description="Cytochrome c" evidence="7">
    <location>
        <begin position="67"/>
        <end position="157"/>
    </location>
</feature>
<organism evidence="8 9">
    <name type="scientific">Neolewinella antarctica</name>
    <dbReference type="NCBI Taxonomy" id="442734"/>
    <lineage>
        <taxon>Bacteria</taxon>
        <taxon>Pseudomonadati</taxon>
        <taxon>Bacteroidota</taxon>
        <taxon>Saprospiria</taxon>
        <taxon>Saprospirales</taxon>
        <taxon>Lewinellaceae</taxon>
        <taxon>Neolewinella</taxon>
    </lineage>
</organism>
<evidence type="ECO:0000256" key="2">
    <source>
        <dbReference type="ARBA" id="ARBA00022723"/>
    </source>
</evidence>
<dbReference type="Pfam" id="PF00034">
    <property type="entry name" value="Cytochrom_C"/>
    <property type="match status" value="1"/>
</dbReference>
<evidence type="ECO:0000313" key="9">
    <source>
        <dbReference type="Proteomes" id="UP000770785"/>
    </source>
</evidence>
<keyword evidence="6" id="KW-0732">Signal</keyword>
<comment type="caution">
    <text evidence="8">The sequence shown here is derived from an EMBL/GenBank/DDBJ whole genome shotgun (WGS) entry which is preliminary data.</text>
</comment>
<dbReference type="InterPro" id="IPR036909">
    <property type="entry name" value="Cyt_c-like_dom_sf"/>
</dbReference>
<evidence type="ECO:0000256" key="6">
    <source>
        <dbReference type="SAM" id="SignalP"/>
    </source>
</evidence>
<sequence>MRIKFFLLTLTMLALVCWLAVSCSGNDAASSQTPAAPAAAPPPPPPASPKGIGEVKNVTLTDPFEESMLASGKAIYDMKCSACHKLTDQRVVGPGWAGVTNRRRPEWVMNMVTNVDVMLDEDPQARKLLEECLTRMPNQRVSIGDARALLEFMRKNDMEQVGSKDEAAI</sequence>
<dbReference type="Proteomes" id="UP000770785">
    <property type="component" value="Unassembled WGS sequence"/>
</dbReference>
<feature type="region of interest" description="Disordered" evidence="5">
    <location>
        <begin position="30"/>
        <end position="51"/>
    </location>
</feature>
<keyword evidence="9" id="KW-1185">Reference proteome</keyword>
<evidence type="ECO:0000256" key="3">
    <source>
        <dbReference type="ARBA" id="ARBA00023004"/>
    </source>
</evidence>
<feature type="chain" id="PRO_5046521653" evidence="6">
    <location>
        <begin position="29"/>
        <end position="169"/>
    </location>
</feature>
<dbReference type="RefSeq" id="WP_168037720.1">
    <property type="nucleotide sequence ID" value="NZ_JAATJH010000003.1"/>
</dbReference>
<dbReference type="InterPro" id="IPR009056">
    <property type="entry name" value="Cyt_c-like_dom"/>
</dbReference>
<proteinExistence type="predicted"/>
<accession>A0ABX0XDI9</accession>
<keyword evidence="1 4" id="KW-0349">Heme</keyword>